<dbReference type="STRING" id="1805282.AUJ44_04240"/>
<keyword evidence="1" id="KW-1133">Transmembrane helix</keyword>
<dbReference type="Proteomes" id="UP000183206">
    <property type="component" value="Unassembled WGS sequence"/>
</dbReference>
<protein>
    <recommendedName>
        <fullName evidence="4">DUF541 domain-containing protein</fullName>
    </recommendedName>
</protein>
<keyword evidence="1" id="KW-0472">Membrane</keyword>
<proteinExistence type="predicted"/>
<gene>
    <name evidence="2" type="ORF">AUJ44_04240</name>
</gene>
<dbReference type="EMBL" id="MNVO01000060">
    <property type="protein sequence ID" value="OIO31626.1"/>
    <property type="molecule type" value="Genomic_DNA"/>
</dbReference>
<feature type="transmembrane region" description="Helical" evidence="1">
    <location>
        <begin position="12"/>
        <end position="36"/>
    </location>
</feature>
<evidence type="ECO:0000313" key="3">
    <source>
        <dbReference type="Proteomes" id="UP000183206"/>
    </source>
</evidence>
<dbReference type="InterPro" id="IPR052022">
    <property type="entry name" value="26kDa_periplasmic_antigen"/>
</dbReference>
<dbReference type="GO" id="GO:0006974">
    <property type="term" value="P:DNA damage response"/>
    <property type="evidence" value="ECO:0007669"/>
    <property type="project" value="TreeGrafter"/>
</dbReference>
<keyword evidence="1" id="KW-0812">Transmembrane</keyword>
<evidence type="ECO:0000313" key="2">
    <source>
        <dbReference type="EMBL" id="OIO31626.1"/>
    </source>
</evidence>
<reference evidence="2 3" key="1">
    <citation type="journal article" date="2016" name="Environ. Microbiol.">
        <title>Genomic resolution of a cold subsurface aquifer community provides metabolic insights for novel microbes adapted to high CO concentrations.</title>
        <authorList>
            <person name="Probst A.J."/>
            <person name="Castelle C.J."/>
            <person name="Singh A."/>
            <person name="Brown C.T."/>
            <person name="Anantharaman K."/>
            <person name="Sharon I."/>
            <person name="Hug L.A."/>
            <person name="Burstein D."/>
            <person name="Emerson J.B."/>
            <person name="Thomas B.C."/>
            <person name="Banfield J.F."/>
        </authorList>
    </citation>
    <scope>NUCLEOTIDE SEQUENCE [LARGE SCALE GENOMIC DNA]</scope>
    <source>
        <strain evidence="2">CG1_02_47_685</strain>
    </source>
</reference>
<evidence type="ECO:0000256" key="1">
    <source>
        <dbReference type="SAM" id="Phobius"/>
    </source>
</evidence>
<evidence type="ECO:0008006" key="4">
    <source>
        <dbReference type="Google" id="ProtNLM"/>
    </source>
</evidence>
<name>A0A1J4V391_9BACT</name>
<dbReference type="PANTHER" id="PTHR34387:SF2">
    <property type="entry name" value="SLR1258 PROTEIN"/>
    <property type="match status" value="1"/>
</dbReference>
<comment type="caution">
    <text evidence="2">The sequence shown here is derived from an EMBL/GenBank/DDBJ whole genome shotgun (WGS) entry which is preliminary data.</text>
</comment>
<dbReference type="Pfam" id="PF04402">
    <property type="entry name" value="SIMPL"/>
    <property type="match status" value="1"/>
</dbReference>
<sequence>MNQDWTQEKKIAARMFAVVAGAATFLFIILGVTNIYSVDYIGKNAPPQATISVSGQGKAFATPDIAEVSFSITAESVAVPTAQEQVSKKLATVRTSLTELKILPKDIRNEGYNIYPRYEYERKITAPVICDASSLGGACPPVPVNTVRVLKGYEVTQSVVVKVRDLAIAGKVVDALGAGGVTNVGGINLMVENPDNARNEAREEAITKAKQQARVLTEQLGVKLVRIISFNEGGYYPVPMMYSKAEFDSAGVMGIPTDIPVGENVITANVSIVYEIR</sequence>
<accession>A0A1J4V391</accession>
<dbReference type="InterPro" id="IPR007497">
    <property type="entry name" value="SIMPL/DUF541"/>
</dbReference>
<dbReference type="PANTHER" id="PTHR34387">
    <property type="entry name" value="SLR1258 PROTEIN"/>
    <property type="match status" value="1"/>
</dbReference>
<dbReference type="Gene3D" id="3.30.70.2970">
    <property type="entry name" value="Protein of unknown function (DUF541), domain 2"/>
    <property type="match status" value="1"/>
</dbReference>
<organism evidence="2 3">
    <name type="scientific">Candidatus Nomurabacteria bacterium CG1_02_47_685</name>
    <dbReference type="NCBI Taxonomy" id="1805282"/>
    <lineage>
        <taxon>Bacteria</taxon>
        <taxon>Candidatus Nomuraibacteriota</taxon>
    </lineage>
</organism>
<dbReference type="Gene3D" id="3.30.110.170">
    <property type="entry name" value="Protein of unknown function (DUF541), domain 1"/>
    <property type="match status" value="1"/>
</dbReference>
<dbReference type="AlphaFoldDB" id="A0A1J4V391"/>